<comment type="caution">
    <text evidence="1">The sequence shown here is derived from an EMBL/GenBank/DDBJ whole genome shotgun (WGS) entry which is preliminary data.</text>
</comment>
<dbReference type="Proteomes" id="UP000199665">
    <property type="component" value="Unassembled WGS sequence"/>
</dbReference>
<reference evidence="1 2" key="1">
    <citation type="submission" date="2016-10" db="EMBL/GenBank/DDBJ databases">
        <authorList>
            <person name="Varghese N."/>
            <person name="Submissions S."/>
        </authorList>
    </citation>
    <scope>NUCLEOTIDE SEQUENCE [LARGE SCALE GENOMIC DNA]</scope>
    <source>
        <strain evidence="1 2">DSM 18327</strain>
    </source>
</reference>
<evidence type="ECO:0000313" key="2">
    <source>
        <dbReference type="Proteomes" id="UP000199665"/>
    </source>
</evidence>
<keyword evidence="2" id="KW-1185">Reference proteome</keyword>
<proteinExistence type="predicted"/>
<protein>
    <submittedName>
        <fullName evidence="1">Uncharacterized protein</fullName>
    </submittedName>
</protein>
<sequence>MIDSENKELGMSDCAYCGLTMDFVPDNDRQRFEIQCEHCHKINIVSWKVWQTGVWYTGVKQD</sequence>
<organism evidence="1 2">
    <name type="scientific">Pseudomonas mohnii</name>
    <dbReference type="NCBI Taxonomy" id="395600"/>
    <lineage>
        <taxon>Bacteria</taxon>
        <taxon>Pseudomonadati</taxon>
        <taxon>Pseudomonadota</taxon>
        <taxon>Gammaproteobacteria</taxon>
        <taxon>Pseudomonadales</taxon>
        <taxon>Pseudomonadaceae</taxon>
        <taxon>Pseudomonas</taxon>
    </lineage>
</organism>
<gene>
    <name evidence="1" type="ORF">SAMN05216205_1248</name>
</gene>
<evidence type="ECO:0000313" key="1">
    <source>
        <dbReference type="EMBL" id="SEC01926.1"/>
    </source>
</evidence>
<name>A0ABY0XS18_9PSED</name>
<accession>A0ABY0XS18</accession>
<dbReference type="EMBL" id="FNRV01000001">
    <property type="protein sequence ID" value="SEC01926.1"/>
    <property type="molecule type" value="Genomic_DNA"/>
</dbReference>